<dbReference type="Gene3D" id="3.30.530.20">
    <property type="match status" value="1"/>
</dbReference>
<dbReference type="Proteomes" id="UP000481421">
    <property type="component" value="Unassembled WGS sequence"/>
</dbReference>
<feature type="transmembrane region" description="Helical" evidence="3">
    <location>
        <begin position="12"/>
        <end position="32"/>
    </location>
</feature>
<name>A0A6B3RKC0_9RHOB</name>
<gene>
    <name evidence="5" type="ORF">G3572_09690</name>
</gene>
<dbReference type="RefSeq" id="WP_164611166.1">
    <property type="nucleotide sequence ID" value="NZ_JAAIKE010000002.1"/>
</dbReference>
<evidence type="ECO:0000256" key="2">
    <source>
        <dbReference type="SAM" id="MobiDB-lite"/>
    </source>
</evidence>
<keyword evidence="3" id="KW-0472">Membrane</keyword>
<dbReference type="SUPFAM" id="SSF55961">
    <property type="entry name" value="Bet v1-like"/>
    <property type="match status" value="1"/>
</dbReference>
<comment type="similarity">
    <text evidence="1">Belongs to the ribosome association toxin RatA family.</text>
</comment>
<evidence type="ECO:0000256" key="3">
    <source>
        <dbReference type="SAM" id="Phobius"/>
    </source>
</evidence>
<comment type="caution">
    <text evidence="5">The sequence shown here is derived from an EMBL/GenBank/DDBJ whole genome shotgun (WGS) entry which is preliminary data.</text>
</comment>
<dbReference type="InterPro" id="IPR047137">
    <property type="entry name" value="ORF3"/>
</dbReference>
<keyword evidence="3" id="KW-1133">Transmembrane helix</keyword>
<dbReference type="PANTHER" id="PTHR33824">
    <property type="entry name" value="POLYKETIDE CYCLASE/DEHYDRASE AND LIPID TRANSPORT SUPERFAMILY PROTEIN"/>
    <property type="match status" value="1"/>
</dbReference>
<sequence length="225" mass="24859">MTHHQDERSRQSIAWLALGAVAVTGLVGASVLTRQPMARHDADSAPGRTARQMRYGRFAVVGRTVTIHRPRDEVYRFWRDPSNLPTIMDHVAAITEQNNDLWTWQLDAPAGMTVHLETEIVSDRPGSEIAWKSTEASQVRTQGKVMFSDAPGDRGTEVEAIIAYTPVLGELGRLIAKLAGKDPETQGRRALKRLKMLLETGEIATSRNQREPEAPTAKAAESQQA</sequence>
<evidence type="ECO:0000313" key="5">
    <source>
        <dbReference type="EMBL" id="NEX46480.1"/>
    </source>
</evidence>
<protein>
    <submittedName>
        <fullName evidence="5">SRPBCC family protein</fullName>
    </submittedName>
</protein>
<dbReference type="EMBL" id="JAAIKE010000002">
    <property type="protein sequence ID" value="NEX46480.1"/>
    <property type="molecule type" value="Genomic_DNA"/>
</dbReference>
<keyword evidence="3" id="KW-0812">Transmembrane</keyword>
<accession>A0A6B3RKC0</accession>
<dbReference type="PANTHER" id="PTHR33824:SF7">
    <property type="entry name" value="POLYKETIDE CYCLASE_DEHYDRASE AND LIPID TRANSPORT SUPERFAMILY PROTEIN"/>
    <property type="match status" value="1"/>
</dbReference>
<dbReference type="CDD" id="cd07817">
    <property type="entry name" value="SRPBCC_8"/>
    <property type="match status" value="1"/>
</dbReference>
<evidence type="ECO:0000256" key="1">
    <source>
        <dbReference type="ARBA" id="ARBA00008918"/>
    </source>
</evidence>
<dbReference type="InterPro" id="IPR023393">
    <property type="entry name" value="START-like_dom_sf"/>
</dbReference>
<evidence type="ECO:0000313" key="6">
    <source>
        <dbReference type="Proteomes" id="UP000481421"/>
    </source>
</evidence>
<organism evidence="5 6">
    <name type="scientific">Pseudotabrizicola algicola</name>
    <dbReference type="NCBI Taxonomy" id="2709381"/>
    <lineage>
        <taxon>Bacteria</taxon>
        <taxon>Pseudomonadati</taxon>
        <taxon>Pseudomonadota</taxon>
        <taxon>Alphaproteobacteria</taxon>
        <taxon>Rhodobacterales</taxon>
        <taxon>Paracoccaceae</taxon>
        <taxon>Pseudotabrizicola</taxon>
    </lineage>
</organism>
<proteinExistence type="inferred from homology"/>
<dbReference type="Pfam" id="PF03364">
    <property type="entry name" value="Polyketide_cyc"/>
    <property type="match status" value="1"/>
</dbReference>
<evidence type="ECO:0000259" key="4">
    <source>
        <dbReference type="Pfam" id="PF03364"/>
    </source>
</evidence>
<keyword evidence="6" id="KW-1185">Reference proteome</keyword>
<reference evidence="5 6" key="1">
    <citation type="submission" date="2020-02" db="EMBL/GenBank/DDBJ databases">
        <title>Rhodobacter algicola sp. nov., isolated from microalga culture.</title>
        <authorList>
            <person name="Park C.-Y."/>
        </authorList>
    </citation>
    <scope>NUCLEOTIDE SEQUENCE [LARGE SCALE GENOMIC DNA]</scope>
    <source>
        <strain evidence="5 6">ETT8</strain>
    </source>
</reference>
<dbReference type="InterPro" id="IPR005031">
    <property type="entry name" value="COQ10_START"/>
</dbReference>
<feature type="domain" description="Coenzyme Q-binding protein COQ10 START" evidence="4">
    <location>
        <begin position="67"/>
        <end position="182"/>
    </location>
</feature>
<dbReference type="AlphaFoldDB" id="A0A6B3RKC0"/>
<feature type="region of interest" description="Disordered" evidence="2">
    <location>
        <begin position="201"/>
        <end position="225"/>
    </location>
</feature>